<dbReference type="InterPro" id="IPR043408">
    <property type="entry name" value="IQCK"/>
</dbReference>
<comment type="caution">
    <text evidence="2">The sequence shown here is derived from an EMBL/GenBank/DDBJ whole genome shotgun (WGS) entry which is preliminary data.</text>
</comment>
<dbReference type="EMBL" id="JAHRIP010030461">
    <property type="protein sequence ID" value="MEQ2292522.1"/>
    <property type="molecule type" value="Genomic_DNA"/>
</dbReference>
<dbReference type="Proteomes" id="UP001469553">
    <property type="component" value="Unassembled WGS sequence"/>
</dbReference>
<evidence type="ECO:0000256" key="1">
    <source>
        <dbReference type="SAM" id="MobiDB-lite"/>
    </source>
</evidence>
<gene>
    <name evidence="2" type="ORF">AMECASPLE_023950</name>
</gene>
<protein>
    <submittedName>
        <fullName evidence="2">Uncharacterized protein</fullName>
    </submittedName>
</protein>
<feature type="region of interest" description="Disordered" evidence="1">
    <location>
        <begin position="81"/>
        <end position="110"/>
    </location>
</feature>
<reference evidence="2 3" key="1">
    <citation type="submission" date="2021-06" db="EMBL/GenBank/DDBJ databases">
        <authorList>
            <person name="Palmer J.M."/>
        </authorList>
    </citation>
    <scope>NUCLEOTIDE SEQUENCE [LARGE SCALE GENOMIC DNA]</scope>
    <source>
        <strain evidence="2 3">AS_MEX2019</strain>
        <tissue evidence="2">Muscle</tissue>
    </source>
</reference>
<keyword evidence="3" id="KW-1185">Reference proteome</keyword>
<dbReference type="PANTHER" id="PTHR34927:SF1">
    <property type="entry name" value="IQ DOMAIN-CONTAINING PROTEIN K"/>
    <property type="match status" value="1"/>
</dbReference>
<name>A0ABV0YFL6_9TELE</name>
<organism evidence="2 3">
    <name type="scientific">Ameca splendens</name>
    <dbReference type="NCBI Taxonomy" id="208324"/>
    <lineage>
        <taxon>Eukaryota</taxon>
        <taxon>Metazoa</taxon>
        <taxon>Chordata</taxon>
        <taxon>Craniata</taxon>
        <taxon>Vertebrata</taxon>
        <taxon>Euteleostomi</taxon>
        <taxon>Actinopterygii</taxon>
        <taxon>Neopterygii</taxon>
        <taxon>Teleostei</taxon>
        <taxon>Neoteleostei</taxon>
        <taxon>Acanthomorphata</taxon>
        <taxon>Ovalentaria</taxon>
        <taxon>Atherinomorphae</taxon>
        <taxon>Cyprinodontiformes</taxon>
        <taxon>Goodeidae</taxon>
        <taxon>Ameca</taxon>
    </lineage>
</organism>
<proteinExistence type="predicted"/>
<accession>A0ABV0YFL6</accession>
<evidence type="ECO:0000313" key="3">
    <source>
        <dbReference type="Proteomes" id="UP001469553"/>
    </source>
</evidence>
<evidence type="ECO:0000313" key="2">
    <source>
        <dbReference type="EMBL" id="MEQ2292522.1"/>
    </source>
</evidence>
<sequence>MVCSHQDRSCCGTMTPNELTVGAHCYSGHLLALTHLVVQVRARPDVQELRQWQRELRESHDIAKTVARFWARQETRVGWTMTDLAEGPDADHSPSLGKHGPHHPDDLTGL</sequence>
<dbReference type="PANTHER" id="PTHR34927">
    <property type="entry name" value="IQ DOMAIN-CONTAINING PROTEIN K"/>
    <property type="match status" value="1"/>
</dbReference>